<dbReference type="PANTHER" id="PTHR32089">
    <property type="entry name" value="METHYL-ACCEPTING CHEMOTAXIS PROTEIN MCPB"/>
    <property type="match status" value="1"/>
</dbReference>
<keyword evidence="9" id="KW-1185">Reference proteome</keyword>
<keyword evidence="5" id="KW-0812">Transmembrane</keyword>
<feature type="transmembrane region" description="Helical" evidence="5">
    <location>
        <begin position="49"/>
        <end position="69"/>
    </location>
</feature>
<name>A0ABT5FGP6_9GAMM</name>
<dbReference type="Pfam" id="PF00672">
    <property type="entry name" value="HAMP"/>
    <property type="match status" value="1"/>
</dbReference>
<dbReference type="PANTHER" id="PTHR32089:SF112">
    <property type="entry name" value="LYSOZYME-LIKE PROTEIN-RELATED"/>
    <property type="match status" value="1"/>
</dbReference>
<dbReference type="SMART" id="SM00283">
    <property type="entry name" value="MA"/>
    <property type="match status" value="1"/>
</dbReference>
<dbReference type="PROSITE" id="PS50111">
    <property type="entry name" value="CHEMOTAXIS_TRANSDUC_2"/>
    <property type="match status" value="1"/>
</dbReference>
<evidence type="ECO:0000256" key="4">
    <source>
        <dbReference type="PROSITE-ProRule" id="PRU00284"/>
    </source>
</evidence>
<evidence type="ECO:0000256" key="2">
    <source>
        <dbReference type="ARBA" id="ARBA00023224"/>
    </source>
</evidence>
<keyword evidence="5" id="KW-1133">Transmembrane helix</keyword>
<comment type="caution">
    <text evidence="8">The sequence shown here is derived from an EMBL/GenBank/DDBJ whole genome shotgun (WGS) entry which is preliminary data.</text>
</comment>
<dbReference type="CDD" id="cd06225">
    <property type="entry name" value="HAMP"/>
    <property type="match status" value="1"/>
</dbReference>
<evidence type="ECO:0000313" key="9">
    <source>
        <dbReference type="Proteomes" id="UP001528411"/>
    </source>
</evidence>
<keyword evidence="5" id="KW-0472">Membrane</keyword>
<comment type="similarity">
    <text evidence="3">Belongs to the methyl-accepting chemotaxis (MCP) protein family.</text>
</comment>
<dbReference type="RefSeq" id="WP_272181669.1">
    <property type="nucleotide sequence ID" value="NZ_JAQOMS010000002.1"/>
</dbReference>
<feature type="domain" description="HAMP" evidence="7">
    <location>
        <begin position="71"/>
        <end position="124"/>
    </location>
</feature>
<evidence type="ECO:0000256" key="1">
    <source>
        <dbReference type="ARBA" id="ARBA00004370"/>
    </source>
</evidence>
<dbReference type="Gene3D" id="1.10.287.950">
    <property type="entry name" value="Methyl-accepting chemotaxis protein"/>
    <property type="match status" value="1"/>
</dbReference>
<reference evidence="8 9" key="1">
    <citation type="submission" date="2023-01" db="EMBL/GenBank/DDBJ databases">
        <title>Psychrosphaera sp. nov., isolated from marine algae.</title>
        <authorList>
            <person name="Bayburt H."/>
            <person name="Choi B.J."/>
            <person name="Kim J.M."/>
            <person name="Choi D.G."/>
            <person name="Jeon C.O."/>
        </authorList>
    </citation>
    <scope>NUCLEOTIDE SEQUENCE [LARGE SCALE GENOMIC DNA]</scope>
    <source>
        <strain evidence="8 9">G1-22</strain>
    </source>
</reference>
<protein>
    <submittedName>
        <fullName evidence="8">Methyl-accepting chemotaxis protein</fullName>
    </submittedName>
</protein>
<evidence type="ECO:0000259" key="7">
    <source>
        <dbReference type="PROSITE" id="PS50885"/>
    </source>
</evidence>
<sequence length="401" mass="42231">MGRCAGSLTKIQEEATRIESIVSMSATVLSKEANQKTSVISNDVSSMRLWLFLSTLSIVVITAIAYGFAKKNIASPIKSLSKQLDNVVAHNDLSQSVDVRSNDEVALTAASINKLLSVFRKVNSDISNSAAIVKDSISVLNQSASLSGNEVAKLSDVVDKIFYSSEQLAASIADAANRSETASDIAHTGATQVEDGTANISQTANIISELSSDIDASAEMLLSLKQAGDKVSDVVKTIADIADQTNLLALNAAIEAARAGETGRGFAVVAGEVRTLASRTHESTYEINSILEEIVNSISSAVEAMDVNKEKANEAVSAAEITVDSLKVIQATVRSLSDENRVLATAAQGSQDDIGRMKLDLDDIKKGMTIVSDSSSDTKQTAATLAKLSLDLEQVAGQFKV</sequence>
<dbReference type="Proteomes" id="UP001528411">
    <property type="component" value="Unassembled WGS sequence"/>
</dbReference>
<dbReference type="InterPro" id="IPR003660">
    <property type="entry name" value="HAMP_dom"/>
</dbReference>
<dbReference type="InterPro" id="IPR004089">
    <property type="entry name" value="MCPsignal_dom"/>
</dbReference>
<feature type="domain" description="Methyl-accepting transducer" evidence="6">
    <location>
        <begin position="129"/>
        <end position="365"/>
    </location>
</feature>
<organism evidence="8 9">
    <name type="scientific">Psychrosphaera algicola</name>
    <dbReference type="NCBI Taxonomy" id="3023714"/>
    <lineage>
        <taxon>Bacteria</taxon>
        <taxon>Pseudomonadati</taxon>
        <taxon>Pseudomonadota</taxon>
        <taxon>Gammaproteobacteria</taxon>
        <taxon>Alteromonadales</taxon>
        <taxon>Pseudoalteromonadaceae</taxon>
        <taxon>Psychrosphaera</taxon>
    </lineage>
</organism>
<evidence type="ECO:0000313" key="8">
    <source>
        <dbReference type="EMBL" id="MDC2890479.1"/>
    </source>
</evidence>
<keyword evidence="2 4" id="KW-0807">Transducer</keyword>
<evidence type="ECO:0000259" key="6">
    <source>
        <dbReference type="PROSITE" id="PS50111"/>
    </source>
</evidence>
<comment type="subcellular location">
    <subcellularLocation>
        <location evidence="1">Membrane</location>
    </subcellularLocation>
</comment>
<accession>A0ABT5FGP6</accession>
<gene>
    <name evidence="8" type="ORF">PN838_19165</name>
</gene>
<evidence type="ECO:0000256" key="5">
    <source>
        <dbReference type="SAM" id="Phobius"/>
    </source>
</evidence>
<evidence type="ECO:0000256" key="3">
    <source>
        <dbReference type="ARBA" id="ARBA00029447"/>
    </source>
</evidence>
<proteinExistence type="inferred from homology"/>
<dbReference type="SUPFAM" id="SSF58104">
    <property type="entry name" value="Methyl-accepting chemotaxis protein (MCP) signaling domain"/>
    <property type="match status" value="1"/>
</dbReference>
<dbReference type="Gene3D" id="6.10.340.10">
    <property type="match status" value="1"/>
</dbReference>
<dbReference type="PROSITE" id="PS50885">
    <property type="entry name" value="HAMP"/>
    <property type="match status" value="1"/>
</dbReference>
<dbReference type="Pfam" id="PF00015">
    <property type="entry name" value="MCPsignal"/>
    <property type="match status" value="1"/>
</dbReference>
<dbReference type="EMBL" id="JAQOMS010000002">
    <property type="protein sequence ID" value="MDC2890479.1"/>
    <property type="molecule type" value="Genomic_DNA"/>
</dbReference>